<dbReference type="NCBIfam" id="TIGR01007">
    <property type="entry name" value="eps_fam"/>
    <property type="match status" value="1"/>
</dbReference>
<evidence type="ECO:0000313" key="12">
    <source>
        <dbReference type="Proteomes" id="UP000017396"/>
    </source>
</evidence>
<dbReference type="FunFam" id="3.40.50.300:FF:000527">
    <property type="entry name" value="Tyrosine-protein kinase etk"/>
    <property type="match status" value="1"/>
</dbReference>
<dbReference type="PANTHER" id="PTHR32309">
    <property type="entry name" value="TYROSINE-PROTEIN KINASE"/>
    <property type="match status" value="1"/>
</dbReference>
<comment type="catalytic activity">
    <reaction evidence="8">
        <text>L-tyrosyl-[protein] + ATP = O-phospho-L-tyrosyl-[protein] + ADP + H(+)</text>
        <dbReference type="Rhea" id="RHEA:10596"/>
        <dbReference type="Rhea" id="RHEA-COMP:10136"/>
        <dbReference type="Rhea" id="RHEA-COMP:20101"/>
        <dbReference type="ChEBI" id="CHEBI:15378"/>
        <dbReference type="ChEBI" id="CHEBI:30616"/>
        <dbReference type="ChEBI" id="CHEBI:46858"/>
        <dbReference type="ChEBI" id="CHEBI:61978"/>
        <dbReference type="ChEBI" id="CHEBI:456216"/>
        <dbReference type="EC" id="2.7.10.2"/>
    </reaction>
</comment>
<keyword evidence="3" id="KW-0808">Transferase</keyword>
<evidence type="ECO:0000256" key="5">
    <source>
        <dbReference type="ARBA" id="ARBA00022777"/>
    </source>
</evidence>
<name>U5QJM6_GLOK1</name>
<dbReference type="eggNOG" id="COG0489">
    <property type="taxonomic scope" value="Bacteria"/>
</dbReference>
<keyword evidence="4" id="KW-0547">Nucleotide-binding</keyword>
<dbReference type="HOGENOM" id="CLU_009912_2_2_3"/>
<evidence type="ECO:0000259" key="10">
    <source>
        <dbReference type="Pfam" id="PF13614"/>
    </source>
</evidence>
<accession>U5QJM6</accession>
<dbReference type="SUPFAM" id="SSF52540">
    <property type="entry name" value="P-loop containing nucleoside triphosphate hydrolases"/>
    <property type="match status" value="1"/>
</dbReference>
<evidence type="ECO:0000256" key="7">
    <source>
        <dbReference type="ARBA" id="ARBA00023137"/>
    </source>
</evidence>
<proteinExistence type="inferred from homology"/>
<dbReference type="GO" id="GO:0042802">
    <property type="term" value="F:identical protein binding"/>
    <property type="evidence" value="ECO:0007669"/>
    <property type="project" value="UniProtKB-ARBA"/>
</dbReference>
<dbReference type="Gene3D" id="3.40.50.300">
    <property type="entry name" value="P-loop containing nucleotide triphosphate hydrolases"/>
    <property type="match status" value="1"/>
</dbReference>
<organism evidence="11 12">
    <name type="scientific">Gloeobacter kilaueensis (strain ATCC BAA-2537 / CCAP 1431/1 / ULC 316 / JS1)</name>
    <dbReference type="NCBI Taxonomy" id="1183438"/>
    <lineage>
        <taxon>Bacteria</taxon>
        <taxon>Bacillati</taxon>
        <taxon>Cyanobacteriota</taxon>
        <taxon>Cyanophyceae</taxon>
        <taxon>Gloeobacterales</taxon>
        <taxon>Gloeobacteraceae</taxon>
        <taxon>Gloeobacter</taxon>
    </lineage>
</organism>
<evidence type="ECO:0000256" key="6">
    <source>
        <dbReference type="ARBA" id="ARBA00022840"/>
    </source>
</evidence>
<feature type="coiled-coil region" evidence="9">
    <location>
        <begin position="369"/>
        <end position="396"/>
    </location>
</feature>
<dbReference type="eggNOG" id="COG3206">
    <property type="taxonomic scope" value="Bacteria"/>
</dbReference>
<dbReference type="Pfam" id="PF13614">
    <property type="entry name" value="AAA_31"/>
    <property type="match status" value="1"/>
</dbReference>
<evidence type="ECO:0000256" key="3">
    <source>
        <dbReference type="ARBA" id="ARBA00022679"/>
    </source>
</evidence>
<reference evidence="11 12" key="1">
    <citation type="journal article" date="2013" name="PLoS ONE">
        <title>Cultivation and Complete Genome Sequencing of Gloeobacter kilaueensis sp. nov., from a Lava Cave in Kilauea Caldera, Hawai'i.</title>
        <authorList>
            <person name="Saw J.H."/>
            <person name="Schatz M."/>
            <person name="Brown M.V."/>
            <person name="Kunkel D.D."/>
            <person name="Foster J.S."/>
            <person name="Shick H."/>
            <person name="Christensen S."/>
            <person name="Hou S."/>
            <person name="Wan X."/>
            <person name="Donachie S.P."/>
        </authorList>
    </citation>
    <scope>NUCLEOTIDE SEQUENCE [LARGE SCALE GENOMIC DNA]</scope>
    <source>
        <strain evidence="12">JS</strain>
    </source>
</reference>
<dbReference type="GO" id="GO:0005524">
    <property type="term" value="F:ATP binding"/>
    <property type="evidence" value="ECO:0007669"/>
    <property type="project" value="UniProtKB-KW"/>
</dbReference>
<dbReference type="InterPro" id="IPR050445">
    <property type="entry name" value="Bact_polysacc_biosynth/exp"/>
</dbReference>
<gene>
    <name evidence="11" type="ORF">GKIL_1604</name>
</gene>
<dbReference type="STRING" id="1183438.GKIL_1604"/>
<dbReference type="InterPro" id="IPR027417">
    <property type="entry name" value="P-loop_NTPase"/>
</dbReference>
<feature type="domain" description="AAA" evidence="10">
    <location>
        <begin position="537"/>
        <end position="680"/>
    </location>
</feature>
<keyword evidence="9" id="KW-0175">Coiled coil</keyword>
<dbReference type="EMBL" id="CP003587">
    <property type="protein sequence ID" value="AGY57850.1"/>
    <property type="molecule type" value="Genomic_DNA"/>
</dbReference>
<dbReference type="AlphaFoldDB" id="U5QJM6"/>
<evidence type="ECO:0000256" key="2">
    <source>
        <dbReference type="ARBA" id="ARBA00011903"/>
    </source>
</evidence>
<evidence type="ECO:0000256" key="8">
    <source>
        <dbReference type="ARBA" id="ARBA00051245"/>
    </source>
</evidence>
<comment type="similarity">
    <text evidence="1">Belongs to the CpsD/CapB family.</text>
</comment>
<evidence type="ECO:0000256" key="4">
    <source>
        <dbReference type="ARBA" id="ARBA00022741"/>
    </source>
</evidence>
<dbReference type="GO" id="GO:0005886">
    <property type="term" value="C:plasma membrane"/>
    <property type="evidence" value="ECO:0007669"/>
    <property type="project" value="TreeGrafter"/>
</dbReference>
<dbReference type="GO" id="GO:0004715">
    <property type="term" value="F:non-membrane spanning protein tyrosine kinase activity"/>
    <property type="evidence" value="ECO:0007669"/>
    <property type="project" value="UniProtKB-EC"/>
</dbReference>
<dbReference type="EC" id="2.7.10.2" evidence="2"/>
<dbReference type="InterPro" id="IPR025669">
    <property type="entry name" value="AAA_dom"/>
</dbReference>
<dbReference type="PANTHER" id="PTHR32309:SF13">
    <property type="entry name" value="FERRIC ENTEROBACTIN TRANSPORT PROTEIN FEPE"/>
    <property type="match status" value="1"/>
</dbReference>
<sequence length="735" mass="82008">MMTMAATFTLAVAYTFLSQPVYKSEMLMLLEDKSSQTQVLEDAAQQIQLGGGADFTTQINTQLQVLLSRPLVNKAVVRLSKKYPKLKDDDIDDVIKRLEIEQVTRTQVVSVAFKDTDRQLVQDMLKELAKIYIDYSQDVQKSQVSGAITFINAELPRVRMNVEASEEALRDFRSKNNILDPEEQAKALSGVMSDLMEEAEKAKVELQTSRKQYLALASRLGSSPEQALAAATLSEDKIYQDVLKQYQDTETQLALEKTRFRDDYPTVQNLKDKRDSLQKRLNEQAGVLLGGDGKQAESLRDSLAGTLESNRTSSSTADRYGELRVSLAGDLVKAENLYLVQSARVTGLEAAKERLLGKFQLVPGLAKRYQELNRNAVIASDSLNRLLQRLQELEIKAAQELSPWRVIEPAVLPDKEKPVWPKPLVTLGVGSILSVVFGLLVAVLLETFDDRVKTVERAKELMQLPLLGAIPYNDELNTTAKSEKQSKEIAKISKKAKSNGRVQNPPYTRSAYEEAFRSLLTNIRFLNSDKKVNTFVISSSAPGEGKSTVSTNLARIAAELNRKVLIIDADLRRPTVAKRLELTNSRGLSSVLAGNLSWQEAVQKLGENLFVLTSGPIPPNPVSLLDSRKMAELTKQWREEFDLVLIDSPPLIGLTDATLLARHADGILMVIGLETARRGGLKGARERLEAAGVVPMGMIANALKVESEGYYYYYQYYYHYYGEPTPEEQKKPKER</sequence>
<keyword evidence="6" id="KW-0067">ATP-binding</keyword>
<dbReference type="InterPro" id="IPR005702">
    <property type="entry name" value="Wzc-like_C"/>
</dbReference>
<feature type="coiled-coil region" evidence="9">
    <location>
        <begin position="185"/>
        <end position="216"/>
    </location>
</feature>
<dbReference type="Proteomes" id="UP000017396">
    <property type="component" value="Chromosome"/>
</dbReference>
<keyword evidence="12" id="KW-1185">Reference proteome</keyword>
<keyword evidence="5" id="KW-0418">Kinase</keyword>
<evidence type="ECO:0000313" key="11">
    <source>
        <dbReference type="EMBL" id="AGY57850.1"/>
    </source>
</evidence>
<keyword evidence="7" id="KW-0829">Tyrosine-protein kinase</keyword>
<evidence type="ECO:0000256" key="9">
    <source>
        <dbReference type="SAM" id="Coils"/>
    </source>
</evidence>
<evidence type="ECO:0000256" key="1">
    <source>
        <dbReference type="ARBA" id="ARBA00007316"/>
    </source>
</evidence>
<dbReference type="KEGG" id="glj:GKIL_1604"/>
<dbReference type="CDD" id="cd05387">
    <property type="entry name" value="BY-kinase"/>
    <property type="match status" value="1"/>
</dbReference>
<protein>
    <recommendedName>
        <fullName evidence="2">non-specific protein-tyrosine kinase</fullName>
        <ecNumber evidence="2">2.7.10.2</ecNumber>
    </recommendedName>
</protein>